<dbReference type="PANTHER" id="PTHR31170">
    <property type="entry name" value="BNAC04G53230D PROTEIN"/>
    <property type="match status" value="1"/>
</dbReference>
<evidence type="ECO:0000313" key="2">
    <source>
        <dbReference type="Proteomes" id="UP000283530"/>
    </source>
</evidence>
<organism evidence="1 2">
    <name type="scientific">Cinnamomum micranthum f. kanehirae</name>
    <dbReference type="NCBI Taxonomy" id="337451"/>
    <lineage>
        <taxon>Eukaryota</taxon>
        <taxon>Viridiplantae</taxon>
        <taxon>Streptophyta</taxon>
        <taxon>Embryophyta</taxon>
        <taxon>Tracheophyta</taxon>
        <taxon>Spermatophyta</taxon>
        <taxon>Magnoliopsida</taxon>
        <taxon>Magnoliidae</taxon>
        <taxon>Laurales</taxon>
        <taxon>Lauraceae</taxon>
        <taxon>Cinnamomum</taxon>
    </lineage>
</organism>
<reference evidence="1 2" key="1">
    <citation type="journal article" date="2019" name="Nat. Plants">
        <title>Stout camphor tree genome fills gaps in understanding of flowering plant genome evolution.</title>
        <authorList>
            <person name="Chaw S.M."/>
            <person name="Liu Y.C."/>
            <person name="Wu Y.W."/>
            <person name="Wang H.Y."/>
            <person name="Lin C.I."/>
            <person name="Wu C.S."/>
            <person name="Ke H.M."/>
            <person name="Chang L.Y."/>
            <person name="Hsu C.Y."/>
            <person name="Yang H.T."/>
            <person name="Sudianto E."/>
            <person name="Hsu M.H."/>
            <person name="Wu K.P."/>
            <person name="Wang L.N."/>
            <person name="Leebens-Mack J.H."/>
            <person name="Tsai I.J."/>
        </authorList>
    </citation>
    <scope>NUCLEOTIDE SEQUENCE [LARGE SCALE GENOMIC DNA]</scope>
    <source>
        <strain evidence="2">cv. Chaw 1501</strain>
        <tissue evidence="1">Young leaves</tissue>
    </source>
</reference>
<protein>
    <submittedName>
        <fullName evidence="1">UPF0481 protein</fullName>
    </submittedName>
</protein>
<dbReference type="EMBL" id="QPKB01000007">
    <property type="protein sequence ID" value="RWR88192.1"/>
    <property type="molecule type" value="Genomic_DNA"/>
</dbReference>
<comment type="caution">
    <text evidence="1">The sequence shown here is derived from an EMBL/GenBank/DDBJ whole genome shotgun (WGS) entry which is preliminary data.</text>
</comment>
<name>A0A443PBP2_9MAGN</name>
<dbReference type="OrthoDB" id="1849062at2759"/>
<proteinExistence type="predicted"/>
<dbReference type="Proteomes" id="UP000283530">
    <property type="component" value="Unassembled WGS sequence"/>
</dbReference>
<accession>A0A443PBP2</accession>
<sequence length="481" mass="54609">MTKIKVIAQARTGPSLESTVVTVEDGDIDAWANSILENLPRLKSQTSSIVTIPRVPERLRLGENDAYEPKIISFGPYHHGEEKLEAMEKHKWSHLEKILSRNQEIPLKYYINEIKEQEEVIRSCYSGHFVMNSKDFVEMMLIDACFIVEHLLQIHENVVDDELFSSMKCVCDLILYDILLLENQLPFFILDGIFDMAITQSSSIDTDSYPSSFTLLAIDYLNNLTDEKSNLPPPESIQHLLHIYHSFCLYTLNEEENRSSTIKIGGGDDELVSNTNNEEFFLTIPSATALEEAGIEFMRKDVEGSKLDVTFSKGKMMIPPLLINSFTKTKFRNLIAFEQFSLGTGSELYKNFTAYADFIASIVRTHKDVALLYDKGIILHTLGSHIEVADILCHVNRGACSPADNYVIDIYKEVMSTFTSFSLMTTPRKVSMRKRREEIDGVCYAQFPSSNQSHLHREVLRLDGYQVIIEGDSVLVCSSHV</sequence>
<dbReference type="InterPro" id="IPR004158">
    <property type="entry name" value="DUF247_pln"/>
</dbReference>
<dbReference type="STRING" id="337451.A0A443PBP2"/>
<keyword evidence="2" id="KW-1185">Reference proteome</keyword>
<gene>
    <name evidence="1" type="ORF">CKAN_01718300</name>
</gene>
<dbReference type="PANTHER" id="PTHR31170:SF25">
    <property type="entry name" value="BNAA09G04570D PROTEIN"/>
    <property type="match status" value="1"/>
</dbReference>
<dbReference type="AlphaFoldDB" id="A0A443PBP2"/>
<dbReference type="Pfam" id="PF03140">
    <property type="entry name" value="DUF247"/>
    <property type="match status" value="1"/>
</dbReference>
<evidence type="ECO:0000313" key="1">
    <source>
        <dbReference type="EMBL" id="RWR88192.1"/>
    </source>
</evidence>